<evidence type="ECO:0000256" key="2">
    <source>
        <dbReference type="ARBA" id="ARBA00010617"/>
    </source>
</evidence>
<dbReference type="InterPro" id="IPR002401">
    <property type="entry name" value="Cyt_P450_E_grp-I"/>
</dbReference>
<dbReference type="PRINTS" id="PR00385">
    <property type="entry name" value="P450"/>
</dbReference>
<dbReference type="Pfam" id="PF00067">
    <property type="entry name" value="p450"/>
    <property type="match status" value="1"/>
</dbReference>
<keyword evidence="4 8" id="KW-0479">Metal-binding</keyword>
<accession>K9FT94</accession>
<dbReference type="AlphaFoldDB" id="K9FT94"/>
<dbReference type="EMBL" id="AKCT01000181">
    <property type="protein sequence ID" value="EKV12329.1"/>
    <property type="molecule type" value="Genomic_DNA"/>
</dbReference>
<keyword evidence="3 8" id="KW-0349">Heme</keyword>
<evidence type="ECO:0000256" key="1">
    <source>
        <dbReference type="ARBA" id="ARBA00001971"/>
    </source>
</evidence>
<dbReference type="PRINTS" id="PR00463">
    <property type="entry name" value="EP450I"/>
</dbReference>
<dbReference type="InterPro" id="IPR017972">
    <property type="entry name" value="Cyt_P450_CS"/>
</dbReference>
<evidence type="ECO:0000256" key="4">
    <source>
        <dbReference type="ARBA" id="ARBA00022723"/>
    </source>
</evidence>
<dbReference type="SUPFAM" id="SSF48264">
    <property type="entry name" value="Cytochrome P450"/>
    <property type="match status" value="1"/>
</dbReference>
<dbReference type="STRING" id="1170229.K9FT94"/>
<comment type="cofactor">
    <cofactor evidence="1 8">
        <name>heme</name>
        <dbReference type="ChEBI" id="CHEBI:30413"/>
    </cofactor>
</comment>
<proteinExistence type="inferred from homology"/>
<sequence>MGRGIFGVDGSEWEHARALLRPNFSRTQINNTELYENHAAELIRQIPQDGSTIDLCPLFLKGTLDTTTEFLFGESAHSLREERSSAGAEFAKAFDIAGYVAAIRFRFGFLGKFYRRNEYIKSIQFIRAYTERFVQQTIDYRVAANSGREVDQDIKRLTESRYVFSYELSKQTLDKTNISDQLLSIMFAGRDTTASLLSIVFFILAREPDVWTKLRKEVLALDGRKPSFDDLKSMSYLTWVLNETLRMYPLVPFNIRQANRDTYIPVGGGPDGKSPVHIPKGHEIIFSVYTMHRNAEIYGSDADEFRPERWENIRPGWAYLPFSGGPRICIGQQFALTEAGYTITRIMQNFEKIETRDPDPWTEDLRSTLSNANGTKVALTPVQN</sequence>
<dbReference type="CDD" id="cd11063">
    <property type="entry name" value="CYP52"/>
    <property type="match status" value="1"/>
</dbReference>
<protein>
    <recommendedName>
        <fullName evidence="12">Cytochrome P450 alkane hydroxylase</fullName>
    </recommendedName>
</protein>
<evidence type="ECO:0000313" key="11">
    <source>
        <dbReference type="Proteomes" id="UP000009882"/>
    </source>
</evidence>
<dbReference type="Proteomes" id="UP000009882">
    <property type="component" value="Unassembled WGS sequence"/>
</dbReference>
<dbReference type="OrthoDB" id="1470350at2759"/>
<dbReference type="InterPro" id="IPR036396">
    <property type="entry name" value="Cyt_P450_sf"/>
</dbReference>
<evidence type="ECO:0000256" key="7">
    <source>
        <dbReference type="ARBA" id="ARBA00023033"/>
    </source>
</evidence>
<dbReference type="InterPro" id="IPR047146">
    <property type="entry name" value="Cyt_P450_E_CYP52_fungi"/>
</dbReference>
<gene>
    <name evidence="10" type="ORF">PDIG_44570</name>
</gene>
<dbReference type="Gene3D" id="1.10.630.10">
    <property type="entry name" value="Cytochrome P450"/>
    <property type="match status" value="1"/>
</dbReference>
<evidence type="ECO:0000256" key="8">
    <source>
        <dbReference type="PIRSR" id="PIRSR602401-1"/>
    </source>
</evidence>
<comment type="similarity">
    <text evidence="2 9">Belongs to the cytochrome P450 family.</text>
</comment>
<keyword evidence="6 8" id="KW-0408">Iron</keyword>
<comment type="caution">
    <text evidence="10">The sequence shown here is derived from an EMBL/GenBank/DDBJ whole genome shotgun (WGS) entry which is preliminary data.</text>
</comment>
<evidence type="ECO:0000313" key="10">
    <source>
        <dbReference type="EMBL" id="EKV12329.1"/>
    </source>
</evidence>
<feature type="binding site" description="axial binding residue" evidence="8">
    <location>
        <position position="329"/>
    </location>
    <ligand>
        <name>heme</name>
        <dbReference type="ChEBI" id="CHEBI:30413"/>
    </ligand>
    <ligandPart>
        <name>Fe</name>
        <dbReference type="ChEBI" id="CHEBI:18248"/>
    </ligandPart>
</feature>
<dbReference type="PANTHER" id="PTHR24287:SF1">
    <property type="entry name" value="P450, PUTATIVE (EUROFUNG)-RELATED"/>
    <property type="match status" value="1"/>
</dbReference>
<keyword evidence="7 9" id="KW-0503">Monooxygenase</keyword>
<dbReference type="eggNOG" id="KOG0157">
    <property type="taxonomic scope" value="Eukaryota"/>
</dbReference>
<dbReference type="PROSITE" id="PS00086">
    <property type="entry name" value="CYTOCHROME_P450"/>
    <property type="match status" value="1"/>
</dbReference>
<dbReference type="PANTHER" id="PTHR24287">
    <property type="entry name" value="P450, PUTATIVE (EUROFUNG)-RELATED"/>
    <property type="match status" value="1"/>
</dbReference>
<dbReference type="OMA" id="YVNNCVL"/>
<keyword evidence="5 9" id="KW-0560">Oxidoreductase</keyword>
<evidence type="ECO:0000256" key="5">
    <source>
        <dbReference type="ARBA" id="ARBA00023002"/>
    </source>
</evidence>
<dbReference type="GO" id="GO:0020037">
    <property type="term" value="F:heme binding"/>
    <property type="evidence" value="ECO:0007669"/>
    <property type="project" value="InterPro"/>
</dbReference>
<dbReference type="GO" id="GO:0043386">
    <property type="term" value="P:mycotoxin biosynthetic process"/>
    <property type="evidence" value="ECO:0007669"/>
    <property type="project" value="UniProtKB-ARBA"/>
</dbReference>
<dbReference type="HOGENOM" id="CLU_001570_27_0_1"/>
<keyword evidence="11" id="KW-1185">Reference proteome</keyword>
<evidence type="ECO:0000256" key="6">
    <source>
        <dbReference type="ARBA" id="ARBA00023004"/>
    </source>
</evidence>
<evidence type="ECO:0000256" key="9">
    <source>
        <dbReference type="RuleBase" id="RU000461"/>
    </source>
</evidence>
<dbReference type="GO" id="GO:0005506">
    <property type="term" value="F:iron ion binding"/>
    <property type="evidence" value="ECO:0007669"/>
    <property type="project" value="InterPro"/>
</dbReference>
<evidence type="ECO:0008006" key="12">
    <source>
        <dbReference type="Google" id="ProtNLM"/>
    </source>
</evidence>
<dbReference type="InterPro" id="IPR001128">
    <property type="entry name" value="Cyt_P450"/>
</dbReference>
<dbReference type="GO" id="GO:0004497">
    <property type="term" value="F:monooxygenase activity"/>
    <property type="evidence" value="ECO:0007669"/>
    <property type="project" value="UniProtKB-KW"/>
</dbReference>
<evidence type="ECO:0000256" key="3">
    <source>
        <dbReference type="ARBA" id="ARBA00022617"/>
    </source>
</evidence>
<dbReference type="GO" id="GO:0016705">
    <property type="term" value="F:oxidoreductase activity, acting on paired donors, with incorporation or reduction of molecular oxygen"/>
    <property type="evidence" value="ECO:0007669"/>
    <property type="project" value="InterPro"/>
</dbReference>
<reference evidence="11" key="1">
    <citation type="journal article" date="2012" name="BMC Genomics">
        <title>Genome sequence of the necrotrophic fungus Penicillium digitatum, the main postharvest pathogen of citrus.</title>
        <authorList>
            <person name="Marcet-Houben M."/>
            <person name="Ballester A.-R."/>
            <person name="de la Fuente B."/>
            <person name="Harries E."/>
            <person name="Marcos J.F."/>
            <person name="Gonzalez-Candelas L."/>
            <person name="Gabaldon T."/>
        </authorList>
    </citation>
    <scope>NUCLEOTIDE SEQUENCE [LARGE SCALE GENOMIC DNA]</scope>
    <source>
        <strain evidence="11">PHI26 / CECT 20796</strain>
    </source>
</reference>
<organism evidence="10 11">
    <name type="scientific">Penicillium digitatum (strain PHI26 / CECT 20796)</name>
    <name type="common">Green mold</name>
    <dbReference type="NCBI Taxonomy" id="1170229"/>
    <lineage>
        <taxon>Eukaryota</taxon>
        <taxon>Fungi</taxon>
        <taxon>Dikarya</taxon>
        <taxon>Ascomycota</taxon>
        <taxon>Pezizomycotina</taxon>
        <taxon>Eurotiomycetes</taxon>
        <taxon>Eurotiomycetidae</taxon>
        <taxon>Eurotiales</taxon>
        <taxon>Aspergillaceae</taxon>
        <taxon>Penicillium</taxon>
    </lineage>
</organism>
<dbReference type="InParanoid" id="K9FT94"/>
<name>K9FT94_PEND2</name>